<keyword evidence="4" id="KW-0479">Metal-binding</keyword>
<dbReference type="PANTHER" id="PTHR33794">
    <property type="entry name" value="BACILLOLYSIN"/>
    <property type="match status" value="1"/>
</dbReference>
<evidence type="ECO:0000259" key="14">
    <source>
        <dbReference type="Pfam" id="PF07504"/>
    </source>
</evidence>
<accession>A0ABM7FRP5</accession>
<evidence type="ECO:0000256" key="4">
    <source>
        <dbReference type="ARBA" id="ARBA00022723"/>
    </source>
</evidence>
<dbReference type="EMBL" id="AP018586">
    <property type="protein sequence ID" value="BBD91389.1"/>
    <property type="molecule type" value="Genomic_DNA"/>
</dbReference>
<proteinExistence type="inferred from homology"/>
<evidence type="ECO:0000256" key="2">
    <source>
        <dbReference type="ARBA" id="ARBA00009388"/>
    </source>
</evidence>
<evidence type="ECO:0000259" key="11">
    <source>
        <dbReference type="Pfam" id="PF01447"/>
    </source>
</evidence>
<dbReference type="GeneID" id="58050054"/>
<dbReference type="InterPro" id="IPR023612">
    <property type="entry name" value="Peptidase_M4"/>
</dbReference>
<dbReference type="Pfam" id="PF02868">
    <property type="entry name" value="Peptidase_M4_C"/>
    <property type="match status" value="1"/>
</dbReference>
<dbReference type="Proteomes" id="UP000274772">
    <property type="component" value="Chromosome"/>
</dbReference>
<protein>
    <recommendedName>
        <fullName evidence="10">Neutral metalloproteinase</fullName>
        <ecNumber evidence="10">3.4.24.-</ecNumber>
    </recommendedName>
</protein>
<comment type="cofactor">
    <cofactor evidence="1 10">
        <name>Zn(2+)</name>
        <dbReference type="ChEBI" id="CHEBI:29105"/>
    </cofactor>
</comment>
<evidence type="ECO:0000259" key="12">
    <source>
        <dbReference type="Pfam" id="PF02868"/>
    </source>
</evidence>
<evidence type="ECO:0000256" key="1">
    <source>
        <dbReference type="ARBA" id="ARBA00001947"/>
    </source>
</evidence>
<evidence type="ECO:0000256" key="7">
    <source>
        <dbReference type="ARBA" id="ARBA00022833"/>
    </source>
</evidence>
<dbReference type="PRINTS" id="PR00730">
    <property type="entry name" value="THERMOLYSIN"/>
</dbReference>
<dbReference type="RefSeq" id="WP_002444617.1">
    <property type="nucleotide sequence ID" value="NZ_AP018586.1"/>
</dbReference>
<dbReference type="InterPro" id="IPR025711">
    <property type="entry name" value="PepSY"/>
</dbReference>
<dbReference type="InterPro" id="IPR027268">
    <property type="entry name" value="Peptidase_M4/M1_CTD_sf"/>
</dbReference>
<keyword evidence="6 10" id="KW-0378">Hydrolase</keyword>
<evidence type="ECO:0000256" key="5">
    <source>
        <dbReference type="ARBA" id="ARBA00022729"/>
    </source>
</evidence>
<dbReference type="Pfam" id="PF03413">
    <property type="entry name" value="PepSY"/>
    <property type="match status" value="1"/>
</dbReference>
<evidence type="ECO:0000313" key="15">
    <source>
        <dbReference type="EMBL" id="BBD91389.1"/>
    </source>
</evidence>
<dbReference type="InterPro" id="IPR013856">
    <property type="entry name" value="Peptidase_M4_domain"/>
</dbReference>
<evidence type="ECO:0000256" key="6">
    <source>
        <dbReference type="ARBA" id="ARBA00022801"/>
    </source>
</evidence>
<dbReference type="InterPro" id="IPR001570">
    <property type="entry name" value="Peptidase_M4_C_domain"/>
</dbReference>
<keyword evidence="10" id="KW-0964">Secreted</keyword>
<keyword evidence="7 10" id="KW-0862">Zinc</keyword>
<dbReference type="InterPro" id="IPR011096">
    <property type="entry name" value="FTP_domain"/>
</dbReference>
<evidence type="ECO:0000256" key="9">
    <source>
        <dbReference type="ARBA" id="ARBA00023145"/>
    </source>
</evidence>
<comment type="subcellular location">
    <subcellularLocation>
        <location evidence="10">Secreted</location>
    </subcellularLocation>
</comment>
<gene>
    <name evidence="15" type="primary">sepA</name>
    <name evidence="15" type="ORF">JMUB590_0279</name>
</gene>
<dbReference type="InterPro" id="IPR050728">
    <property type="entry name" value="Zinc_Metalloprotease_M4"/>
</dbReference>
<comment type="function">
    <text evidence="10">Extracellular zinc metalloprotease.</text>
</comment>
<evidence type="ECO:0000313" key="16">
    <source>
        <dbReference type="Proteomes" id="UP000274772"/>
    </source>
</evidence>
<keyword evidence="16" id="KW-1185">Reference proteome</keyword>
<keyword evidence="3 10" id="KW-0645">Protease</keyword>
<keyword evidence="5" id="KW-0732">Signal</keyword>
<dbReference type="CDD" id="cd09597">
    <property type="entry name" value="M4_TLP"/>
    <property type="match status" value="1"/>
</dbReference>
<evidence type="ECO:0000256" key="10">
    <source>
        <dbReference type="RuleBase" id="RU366073"/>
    </source>
</evidence>
<dbReference type="EC" id="3.4.24.-" evidence="10"/>
<dbReference type="Pfam" id="PF07504">
    <property type="entry name" value="FTP"/>
    <property type="match status" value="1"/>
</dbReference>
<comment type="similarity">
    <text evidence="2 10">Belongs to the peptidase M4 family.</text>
</comment>
<dbReference type="Gene3D" id="3.10.170.10">
    <property type="match status" value="1"/>
</dbReference>
<dbReference type="Pfam" id="PF01447">
    <property type="entry name" value="Peptidase_M4"/>
    <property type="match status" value="1"/>
</dbReference>
<feature type="domain" description="FTP" evidence="14">
    <location>
        <begin position="66"/>
        <end position="114"/>
    </location>
</feature>
<evidence type="ECO:0000256" key="3">
    <source>
        <dbReference type="ARBA" id="ARBA00022670"/>
    </source>
</evidence>
<keyword evidence="9" id="KW-0865">Zymogen</keyword>
<dbReference type="SUPFAM" id="SSF55486">
    <property type="entry name" value="Metalloproteases ('zincins'), catalytic domain"/>
    <property type="match status" value="1"/>
</dbReference>
<feature type="domain" description="Peptidase M4" evidence="11">
    <location>
        <begin position="210"/>
        <end position="358"/>
    </location>
</feature>
<dbReference type="Gene3D" id="3.10.450.40">
    <property type="match status" value="1"/>
</dbReference>
<dbReference type="PANTHER" id="PTHR33794:SF1">
    <property type="entry name" value="BACILLOLYSIN"/>
    <property type="match status" value="1"/>
</dbReference>
<dbReference type="Gene3D" id="1.10.390.10">
    <property type="entry name" value="Neutral Protease Domain 2"/>
    <property type="match status" value="1"/>
</dbReference>
<sequence length="506" mass="55706">MKNFSKFALTSIAALTVASPLVNTDANAKKGSATQKINAEVTQQTDAPKALKALPDSQNVKNHYKDYAVTDTQKDNKGFTHYTLQPKVGHTYAPDKEVKVHANSKGKVVLINGDTDAKKVKPTNKVSINKEQALSKAFEATNINRDKAKNMKNDVVKQNKVEIDGKTNKYVYNVELITTSPKIAHWNVKVDAQTGKVVDKMNMIHEAATTGTGKGVLGDTKEININSIDGGFALQDLTHKGQLSAYNYSDGSGQYSLIKDRDKNFTDDNQRAGVDANYHAKEVYDYYKDTFGRESYDDKGSPIVSLAHVNNFQGSDNRNNAAWIGDKMIYGDGDGRTFIPLSGANDIVAHEITHGVTQETAGLVYRDQSGALNESFSDVFGYFVDNDDFLMGEDVYTPDRDGDALRSMSDPEEYGQPSHMDDYVNTSSDNGGVHTNSGIPNKAAYNTIRSIGKDKAQQIYYRALTDYLSSNSDFQDAKDALHQSALDLYDEETANEIEKAWEDVGV</sequence>
<evidence type="ECO:0000259" key="13">
    <source>
        <dbReference type="Pfam" id="PF03413"/>
    </source>
</evidence>
<keyword evidence="8 10" id="KW-0482">Metalloprotease</keyword>
<name>A0ABM7FRP5_9STAP</name>
<feature type="domain" description="Peptidase M4 C-terminal" evidence="12">
    <location>
        <begin position="361"/>
        <end position="506"/>
    </location>
</feature>
<reference evidence="15 16" key="1">
    <citation type="submission" date="2018-05" db="EMBL/GenBank/DDBJ databases">
        <title>Complete genome sequencing of three human clinical isolates of Staphylococcus caprae reveals virulence factors similar to those of S. epidermidis and S. capitis.</title>
        <authorList>
            <person name="Watanabe S."/>
            <person name="Cui L."/>
        </authorList>
    </citation>
    <scope>NUCLEOTIDE SEQUENCE [LARGE SCALE GENOMIC DNA]</scope>
    <source>
        <strain evidence="15 16">JMUB590</strain>
    </source>
</reference>
<evidence type="ECO:0000256" key="8">
    <source>
        <dbReference type="ARBA" id="ARBA00023049"/>
    </source>
</evidence>
<organism evidence="15 16">
    <name type="scientific">Staphylococcus caprae</name>
    <dbReference type="NCBI Taxonomy" id="29380"/>
    <lineage>
        <taxon>Bacteria</taxon>
        <taxon>Bacillati</taxon>
        <taxon>Bacillota</taxon>
        <taxon>Bacilli</taxon>
        <taxon>Bacillales</taxon>
        <taxon>Staphylococcaceae</taxon>
        <taxon>Staphylococcus</taxon>
    </lineage>
</organism>
<feature type="domain" description="PepSY" evidence="13">
    <location>
        <begin position="128"/>
        <end position="200"/>
    </location>
</feature>